<reference evidence="2 3" key="1">
    <citation type="submission" date="2018-11" db="EMBL/GenBank/DDBJ databases">
        <title>Genomes From Bacteria Associated with the Canine Oral Cavity: a Test Case for Automated Genome-Based Taxonomic Assignment.</title>
        <authorList>
            <person name="Coil D.A."/>
            <person name="Jospin G."/>
            <person name="Darling A.E."/>
            <person name="Wallis C."/>
            <person name="Davis I.J."/>
            <person name="Harris S."/>
            <person name="Eisen J.A."/>
            <person name="Holcombe L.J."/>
            <person name="O'Flynn C."/>
        </authorList>
    </citation>
    <scope>NUCLEOTIDE SEQUENCE [LARGE SCALE GENOMIC DNA]</scope>
    <source>
        <strain evidence="2 3">COT-280</strain>
    </source>
</reference>
<dbReference type="EMBL" id="RQYC01000065">
    <property type="protein sequence ID" value="RRD87885.1"/>
    <property type="molecule type" value="Genomic_DNA"/>
</dbReference>
<feature type="domain" description="Transposase Synechocystis PCC 6803" evidence="1">
    <location>
        <begin position="1"/>
        <end position="104"/>
    </location>
</feature>
<accession>A0A3P1ZYK1</accession>
<protein>
    <submittedName>
        <fullName evidence="2">IS630 family transposase</fullName>
    </submittedName>
</protein>
<dbReference type="SUPFAM" id="SSF46689">
    <property type="entry name" value="Homeodomain-like"/>
    <property type="match status" value="1"/>
</dbReference>
<gene>
    <name evidence="2" type="ORF">EII21_11490</name>
</gene>
<dbReference type="RefSeq" id="WP_148091370.1">
    <property type="nucleotide sequence ID" value="NZ_RQYC01000065.1"/>
</dbReference>
<feature type="non-terminal residue" evidence="2">
    <location>
        <position position="104"/>
    </location>
</feature>
<dbReference type="Gene3D" id="1.10.10.60">
    <property type="entry name" value="Homeodomain-like"/>
    <property type="match status" value="2"/>
</dbReference>
<dbReference type="InterPro" id="IPR002622">
    <property type="entry name" value="Transposase_14"/>
</dbReference>
<dbReference type="STRING" id="1121352.GCA_000620925_01894"/>
<dbReference type="OrthoDB" id="8613480at2"/>
<evidence type="ECO:0000259" key="1">
    <source>
        <dbReference type="Pfam" id="PF01710"/>
    </source>
</evidence>
<dbReference type="Proteomes" id="UP000269923">
    <property type="component" value="Unassembled WGS sequence"/>
</dbReference>
<keyword evidence="3" id="KW-1185">Reference proteome</keyword>
<evidence type="ECO:0000313" key="3">
    <source>
        <dbReference type="Proteomes" id="UP000269923"/>
    </source>
</evidence>
<sequence>MAYSTDLREKALDYYGQCNNISQVASAHGISRHTLYRWIRLKEQTGSLKHRVTGQNAAKLDMSKLARYVEQYPDAYLYEIAREFDCTASAVLYALRRLGITRKK</sequence>
<evidence type="ECO:0000313" key="2">
    <source>
        <dbReference type="EMBL" id="RRD87885.1"/>
    </source>
</evidence>
<comment type="caution">
    <text evidence="2">The sequence shown here is derived from an EMBL/GenBank/DDBJ whole genome shotgun (WGS) entry which is preliminary data.</text>
</comment>
<proteinExistence type="predicted"/>
<dbReference type="AlphaFoldDB" id="A0A3P1ZYK1"/>
<name>A0A3P1ZYK1_9NEIS</name>
<organism evidence="2 3">
    <name type="scientific">Conchiformibius steedae</name>
    <dbReference type="NCBI Taxonomy" id="153493"/>
    <lineage>
        <taxon>Bacteria</taxon>
        <taxon>Pseudomonadati</taxon>
        <taxon>Pseudomonadota</taxon>
        <taxon>Betaproteobacteria</taxon>
        <taxon>Neisseriales</taxon>
        <taxon>Neisseriaceae</taxon>
        <taxon>Conchiformibius</taxon>
    </lineage>
</organism>
<dbReference type="Pfam" id="PF01710">
    <property type="entry name" value="HTH_Tnp_IS630"/>
    <property type="match status" value="1"/>
</dbReference>
<dbReference type="InterPro" id="IPR009057">
    <property type="entry name" value="Homeodomain-like_sf"/>
</dbReference>